<dbReference type="Pfam" id="PF03572">
    <property type="entry name" value="Peptidase_S41"/>
    <property type="match status" value="1"/>
</dbReference>
<sequence>MNRIILYLLLLSTIFVNHADGNSLVKERKEDIDFLLHKLHAVHPAFKTNQEGMAHFYNELEAIDDHSSFSMELMRVIAKIGDSHTNVLLNETEKKLPISLVNVNNDVYILQSEDGQAKKGDKILAIGAKEIDELLDELRPYISYDHEGRFQHLVNLLTIDSILQSIGIEKDEMVELKVERNGRIITLELAYKTMETINNHDEPYRWEILSYDTVNVGYFQLIHSINDSSYQQSIASFFESVKEQRIKKVILDLRHNSGGDSTVADEWINYLDVNQYLSYRVGKVDGDRKVVVKTKNKGKYKGELYILTGPGTFSSGTMFATILKDNGLGKLIGEPAGMNSNHDGEVMIIELPHSKIKVAISQHEFVRPVLDPSGNELLNVDIPITRTIGDLMNGDGQLEKALEIITAGNE</sequence>
<dbReference type="InterPro" id="IPR005151">
    <property type="entry name" value="Tail-specific_protease"/>
</dbReference>
<gene>
    <name evidence="3" type="ORF">H9655_11710</name>
</gene>
<dbReference type="PANTHER" id="PTHR32060">
    <property type="entry name" value="TAIL-SPECIFIC PROTEASE"/>
    <property type="match status" value="1"/>
</dbReference>
<accession>A0ABR8QQ76</accession>
<name>A0ABR8QQ76_9BACI</name>
<organism evidence="3 4">
    <name type="scientific">Cytobacillus stercorigallinarum</name>
    <dbReference type="NCBI Taxonomy" id="2762240"/>
    <lineage>
        <taxon>Bacteria</taxon>
        <taxon>Bacillati</taxon>
        <taxon>Bacillota</taxon>
        <taxon>Bacilli</taxon>
        <taxon>Bacillales</taxon>
        <taxon>Bacillaceae</taxon>
        <taxon>Cytobacillus</taxon>
    </lineage>
</organism>
<dbReference type="SMART" id="SM00245">
    <property type="entry name" value="TSPc"/>
    <property type="match status" value="1"/>
</dbReference>
<proteinExistence type="predicted"/>
<evidence type="ECO:0000313" key="3">
    <source>
        <dbReference type="EMBL" id="MBD7937686.1"/>
    </source>
</evidence>
<dbReference type="SUPFAM" id="SSF52096">
    <property type="entry name" value="ClpP/crotonase"/>
    <property type="match status" value="1"/>
</dbReference>
<dbReference type="Gene3D" id="3.90.226.10">
    <property type="entry name" value="2-enoyl-CoA Hydratase, Chain A, domain 1"/>
    <property type="match status" value="1"/>
</dbReference>
<dbReference type="PANTHER" id="PTHR32060:SF30">
    <property type="entry name" value="CARBOXY-TERMINAL PROCESSING PROTEASE CTPA"/>
    <property type="match status" value="1"/>
</dbReference>
<dbReference type="EMBL" id="JACSQT010000005">
    <property type="protein sequence ID" value="MBD7937686.1"/>
    <property type="molecule type" value="Genomic_DNA"/>
</dbReference>
<feature type="signal peptide" evidence="1">
    <location>
        <begin position="1"/>
        <end position="19"/>
    </location>
</feature>
<evidence type="ECO:0000259" key="2">
    <source>
        <dbReference type="SMART" id="SM00245"/>
    </source>
</evidence>
<comment type="caution">
    <text evidence="3">The sequence shown here is derived from an EMBL/GenBank/DDBJ whole genome shotgun (WGS) entry which is preliminary data.</text>
</comment>
<dbReference type="CDD" id="cd06567">
    <property type="entry name" value="Peptidase_S41"/>
    <property type="match status" value="1"/>
</dbReference>
<feature type="chain" id="PRO_5047445846" description="Tail specific protease domain-containing protein" evidence="1">
    <location>
        <begin position="20"/>
        <end position="410"/>
    </location>
</feature>
<protein>
    <recommendedName>
        <fullName evidence="2">Tail specific protease domain-containing protein</fullName>
    </recommendedName>
</protein>
<dbReference type="InterPro" id="IPR029045">
    <property type="entry name" value="ClpP/crotonase-like_dom_sf"/>
</dbReference>
<evidence type="ECO:0000256" key="1">
    <source>
        <dbReference type="SAM" id="SignalP"/>
    </source>
</evidence>
<dbReference type="Proteomes" id="UP000657931">
    <property type="component" value="Unassembled WGS sequence"/>
</dbReference>
<evidence type="ECO:0000313" key="4">
    <source>
        <dbReference type="Proteomes" id="UP000657931"/>
    </source>
</evidence>
<reference evidence="3 4" key="1">
    <citation type="submission" date="2020-08" db="EMBL/GenBank/DDBJ databases">
        <title>A Genomic Blueprint of the Chicken Gut Microbiome.</title>
        <authorList>
            <person name="Gilroy R."/>
            <person name="Ravi A."/>
            <person name="Getino M."/>
            <person name="Pursley I."/>
            <person name="Horton D.L."/>
            <person name="Alikhan N.-F."/>
            <person name="Baker D."/>
            <person name="Gharbi K."/>
            <person name="Hall N."/>
            <person name="Watson M."/>
            <person name="Adriaenssens E.M."/>
            <person name="Foster-Nyarko E."/>
            <person name="Jarju S."/>
            <person name="Secka A."/>
            <person name="Antonio M."/>
            <person name="Oren A."/>
            <person name="Chaudhuri R."/>
            <person name="La Ragione R.M."/>
            <person name="Hildebrand F."/>
            <person name="Pallen M.J."/>
        </authorList>
    </citation>
    <scope>NUCLEOTIDE SEQUENCE [LARGE SCALE GENOMIC DNA]</scope>
    <source>
        <strain evidence="3 4">Sa5YUA1</strain>
    </source>
</reference>
<keyword evidence="4" id="KW-1185">Reference proteome</keyword>
<feature type="domain" description="Tail specific protease" evidence="2">
    <location>
        <begin position="197"/>
        <end position="385"/>
    </location>
</feature>
<keyword evidence="1" id="KW-0732">Signal</keyword>